<evidence type="ECO:0000313" key="12">
    <source>
        <dbReference type="EMBL" id="KAK0507621.1"/>
    </source>
</evidence>
<keyword evidence="4 10" id="KW-1133">Transmembrane helix</keyword>
<dbReference type="EMBL" id="JAFEKC020000023">
    <property type="protein sequence ID" value="KAK0507621.1"/>
    <property type="molecule type" value="Genomic_DNA"/>
</dbReference>
<dbReference type="Proteomes" id="UP001166286">
    <property type="component" value="Unassembled WGS sequence"/>
</dbReference>
<keyword evidence="7 8" id="KW-0407">Ion channel</keyword>
<feature type="domain" description="Potassium channel" evidence="11">
    <location>
        <begin position="235"/>
        <end position="308"/>
    </location>
</feature>
<dbReference type="AlphaFoldDB" id="A0AA39QTJ9"/>
<comment type="caution">
    <text evidence="12">The sequence shown here is derived from an EMBL/GenBank/DDBJ whole genome shotgun (WGS) entry which is preliminary data.</text>
</comment>
<name>A0AA39QTJ9_9LECA</name>
<comment type="subcellular location">
    <subcellularLocation>
        <location evidence="1">Membrane</location>
        <topology evidence="1">Multi-pass membrane protein</topology>
    </subcellularLocation>
</comment>
<evidence type="ECO:0000256" key="4">
    <source>
        <dbReference type="ARBA" id="ARBA00022989"/>
    </source>
</evidence>
<reference evidence="12" key="1">
    <citation type="submission" date="2023-03" db="EMBL/GenBank/DDBJ databases">
        <title>Complete genome of Cladonia borealis.</title>
        <authorList>
            <person name="Park H."/>
        </authorList>
    </citation>
    <scope>NUCLEOTIDE SEQUENCE</scope>
    <source>
        <strain evidence="12">ANT050790</strain>
    </source>
</reference>
<feature type="region of interest" description="Disordered" evidence="9">
    <location>
        <begin position="1"/>
        <end position="42"/>
    </location>
</feature>
<evidence type="ECO:0000259" key="11">
    <source>
        <dbReference type="Pfam" id="PF07885"/>
    </source>
</evidence>
<keyword evidence="13" id="KW-1185">Reference proteome</keyword>
<dbReference type="SUPFAM" id="SSF81324">
    <property type="entry name" value="Voltage-gated potassium channels"/>
    <property type="match status" value="2"/>
</dbReference>
<evidence type="ECO:0000256" key="5">
    <source>
        <dbReference type="ARBA" id="ARBA00023065"/>
    </source>
</evidence>
<feature type="transmembrane region" description="Helical" evidence="10">
    <location>
        <begin position="188"/>
        <end position="209"/>
    </location>
</feature>
<feature type="transmembrane region" description="Helical" evidence="10">
    <location>
        <begin position="63"/>
        <end position="90"/>
    </location>
</feature>
<dbReference type="GO" id="GO:0015271">
    <property type="term" value="F:outward rectifier potassium channel activity"/>
    <property type="evidence" value="ECO:0007669"/>
    <property type="project" value="TreeGrafter"/>
</dbReference>
<evidence type="ECO:0000256" key="2">
    <source>
        <dbReference type="ARBA" id="ARBA00022448"/>
    </source>
</evidence>
<feature type="transmembrane region" description="Helical" evidence="10">
    <location>
        <begin position="285"/>
        <end position="307"/>
    </location>
</feature>
<dbReference type="InterPro" id="IPR013099">
    <property type="entry name" value="K_chnl_dom"/>
</dbReference>
<feature type="transmembrane region" description="Helical" evidence="10">
    <location>
        <begin position="445"/>
        <end position="469"/>
    </location>
</feature>
<feature type="region of interest" description="Disordered" evidence="9">
    <location>
        <begin position="578"/>
        <end position="611"/>
    </location>
</feature>
<feature type="compositionally biased region" description="Acidic residues" evidence="9">
    <location>
        <begin position="593"/>
        <end position="606"/>
    </location>
</feature>
<dbReference type="PANTHER" id="PTHR11003">
    <property type="entry name" value="POTASSIUM CHANNEL, SUBFAMILY K"/>
    <property type="match status" value="1"/>
</dbReference>
<dbReference type="FunFam" id="1.10.287.70:FF:000170">
    <property type="entry name" value="Outward-rectifier potassium channel TOK1"/>
    <property type="match status" value="1"/>
</dbReference>
<organism evidence="12 13">
    <name type="scientific">Cladonia borealis</name>
    <dbReference type="NCBI Taxonomy" id="184061"/>
    <lineage>
        <taxon>Eukaryota</taxon>
        <taxon>Fungi</taxon>
        <taxon>Dikarya</taxon>
        <taxon>Ascomycota</taxon>
        <taxon>Pezizomycotina</taxon>
        <taxon>Lecanoromycetes</taxon>
        <taxon>OSLEUM clade</taxon>
        <taxon>Lecanoromycetidae</taxon>
        <taxon>Lecanorales</taxon>
        <taxon>Lecanorineae</taxon>
        <taxon>Cladoniaceae</taxon>
        <taxon>Cladonia</taxon>
    </lineage>
</organism>
<comment type="similarity">
    <text evidence="8">Belongs to the two pore domain potassium channel (TC 1.A.1.8) family.</text>
</comment>
<dbReference type="GO" id="GO:0030322">
    <property type="term" value="P:stabilization of membrane potential"/>
    <property type="evidence" value="ECO:0007669"/>
    <property type="project" value="TreeGrafter"/>
</dbReference>
<keyword evidence="3 8" id="KW-0812">Transmembrane</keyword>
<dbReference type="Pfam" id="PF07885">
    <property type="entry name" value="Ion_trans_2"/>
    <property type="match status" value="2"/>
</dbReference>
<dbReference type="PANTHER" id="PTHR11003:SF291">
    <property type="entry name" value="IP11374P"/>
    <property type="match status" value="1"/>
</dbReference>
<evidence type="ECO:0000256" key="9">
    <source>
        <dbReference type="SAM" id="MobiDB-lite"/>
    </source>
</evidence>
<dbReference type="PRINTS" id="PR01333">
    <property type="entry name" value="2POREKCHANEL"/>
</dbReference>
<dbReference type="GO" id="GO:0005886">
    <property type="term" value="C:plasma membrane"/>
    <property type="evidence" value="ECO:0007669"/>
    <property type="project" value="TreeGrafter"/>
</dbReference>
<protein>
    <recommendedName>
        <fullName evidence="11">Potassium channel domain-containing protein</fullName>
    </recommendedName>
</protein>
<feature type="compositionally biased region" description="Basic residues" evidence="9">
    <location>
        <begin position="33"/>
        <end position="42"/>
    </location>
</feature>
<dbReference type="InterPro" id="IPR003280">
    <property type="entry name" value="2pore_dom_K_chnl"/>
</dbReference>
<feature type="domain" description="Potassium channel" evidence="11">
    <location>
        <begin position="457"/>
        <end position="530"/>
    </location>
</feature>
<feature type="transmembrane region" description="Helical" evidence="10">
    <location>
        <begin position="146"/>
        <end position="168"/>
    </location>
</feature>
<evidence type="ECO:0000256" key="7">
    <source>
        <dbReference type="ARBA" id="ARBA00023303"/>
    </source>
</evidence>
<evidence type="ECO:0000313" key="13">
    <source>
        <dbReference type="Proteomes" id="UP001166286"/>
    </source>
</evidence>
<evidence type="ECO:0000256" key="6">
    <source>
        <dbReference type="ARBA" id="ARBA00023136"/>
    </source>
</evidence>
<keyword evidence="6 10" id="KW-0472">Membrane</keyword>
<feature type="transmembrane region" description="Helical" evidence="10">
    <location>
        <begin position="229"/>
        <end position="248"/>
    </location>
</feature>
<feature type="transmembrane region" description="Helical" evidence="10">
    <location>
        <begin position="507"/>
        <end position="524"/>
    </location>
</feature>
<sequence length="757" mass="85858">MTTATTTDSISPPSSSSNADPSTSKYSPALPPQRRRFSLSSHHKKPKWSIHMRPDTDDEPSDWWFCSTAIPLLAATIGPLANVLSIAALVTSWRMNYNPAFPNVDDEAVGFKDPKWCLGLNGASLACGFVGNFFLLLNFTRRVRYIVALPVTILLWYAATGILIAITISMDKYVPPHRPEQTYSQGFWHAVIAACLYMVASMILMLNMLGYFLGHYPRHFELTDDQRNLILQTMLFFFWLAGGAAVFAKTEGWSFVDSLYFCDVTVLTVGFGDFHPINDVGRGLVFPYSVGGIIILGLMVSSIRNFARELGSSHVIKSHAEKQRSHTLKRTATTQEEFRELEEKLEEKLHRHRSHNHNNNQHQNPQISTPFNARKHTIDFDLEQGDVNVEQKLHHQTSKNPMIKGMKMLRRVGTKQPKVLLMREEKDRFDAMRKIQQDTHKFKRYSALTMSIIAFGILWCVGAVGFWQAEQKSQGLSYFEALYFCYVSLLTIGYGDLSPQSNAGKPLFVVWSLIAVPTMTILISDMGDTVIASFKRGTFKVADWTVLPKEGLWRNLLERYPWLLLWLEKKSRQAAQKRRLSRGMPVGPPPGTEDAEAEVEADEDNDPTPPTIEEVANLAALTDAQLARKLAKAIRRTADDMRADPPKRYSYEEWAEYTHLIRFTRMSKEELEREEEEEGIVDWDWIGKDSPMLAEETESEWVLDRLCESLGRYMRKQMGGRGASFASQGRNLEGKNVGGGGAVEGNDFFEKEKDKDK</sequence>
<feature type="region of interest" description="Disordered" evidence="9">
    <location>
        <begin position="720"/>
        <end position="757"/>
    </location>
</feature>
<accession>A0AA39QTJ9</accession>
<gene>
    <name evidence="12" type="ORF">JMJ35_010144</name>
</gene>
<evidence type="ECO:0000256" key="3">
    <source>
        <dbReference type="ARBA" id="ARBA00022692"/>
    </source>
</evidence>
<keyword evidence="5 8" id="KW-0406">Ion transport</keyword>
<feature type="compositionally biased region" description="Basic and acidic residues" evidence="9">
    <location>
        <begin position="748"/>
        <end position="757"/>
    </location>
</feature>
<feature type="transmembrane region" description="Helical" evidence="10">
    <location>
        <begin position="475"/>
        <end position="495"/>
    </location>
</feature>
<evidence type="ECO:0000256" key="10">
    <source>
        <dbReference type="SAM" id="Phobius"/>
    </source>
</evidence>
<dbReference type="FunFam" id="1.10.287.70:FF:000182">
    <property type="entry name" value="Outward-rectifier potassium channel TOK1"/>
    <property type="match status" value="1"/>
</dbReference>
<dbReference type="Gene3D" id="1.10.287.70">
    <property type="match status" value="2"/>
</dbReference>
<feature type="region of interest" description="Disordered" evidence="9">
    <location>
        <begin position="346"/>
        <end position="367"/>
    </location>
</feature>
<evidence type="ECO:0000256" key="1">
    <source>
        <dbReference type="ARBA" id="ARBA00004141"/>
    </source>
</evidence>
<feature type="compositionally biased region" description="Low complexity" evidence="9">
    <location>
        <begin position="1"/>
        <end position="24"/>
    </location>
</feature>
<feature type="transmembrane region" description="Helical" evidence="10">
    <location>
        <begin position="118"/>
        <end position="139"/>
    </location>
</feature>
<keyword evidence="2 8" id="KW-0813">Transport</keyword>
<proteinExistence type="inferred from homology"/>
<evidence type="ECO:0000256" key="8">
    <source>
        <dbReference type="RuleBase" id="RU003857"/>
    </source>
</evidence>
<dbReference type="GO" id="GO:0022841">
    <property type="term" value="F:potassium ion leak channel activity"/>
    <property type="evidence" value="ECO:0007669"/>
    <property type="project" value="TreeGrafter"/>
</dbReference>